<evidence type="ECO:0000259" key="1">
    <source>
        <dbReference type="SMART" id="SM00858"/>
    </source>
</evidence>
<feature type="domain" description="SAF" evidence="1">
    <location>
        <begin position="49"/>
        <end position="111"/>
    </location>
</feature>
<comment type="caution">
    <text evidence="2">The sequence shown here is derived from an EMBL/GenBank/DDBJ whole genome shotgun (WGS) entry which is preliminary data.</text>
</comment>
<dbReference type="EMBL" id="JBHSKD010000008">
    <property type="protein sequence ID" value="MFC5176878.1"/>
    <property type="molecule type" value="Genomic_DNA"/>
</dbReference>
<evidence type="ECO:0000313" key="2">
    <source>
        <dbReference type="EMBL" id="MFC5176878.1"/>
    </source>
</evidence>
<name>A0ABW0BI58_9ACTN</name>
<dbReference type="InterPro" id="IPR013974">
    <property type="entry name" value="SAF"/>
</dbReference>
<protein>
    <submittedName>
        <fullName evidence="2">SAF domain-containing protein</fullName>
    </submittedName>
</protein>
<accession>A0ABW0BI58</accession>
<dbReference type="CDD" id="cd11614">
    <property type="entry name" value="SAF_CpaB_FlgA_like"/>
    <property type="match status" value="1"/>
</dbReference>
<keyword evidence="3" id="KW-1185">Reference proteome</keyword>
<proteinExistence type="predicted"/>
<gene>
    <name evidence="2" type="ORF">ACFPGP_09360</name>
</gene>
<dbReference type="Proteomes" id="UP001596087">
    <property type="component" value="Unassembled WGS sequence"/>
</dbReference>
<organism evidence="2 3">
    <name type="scientific">Nocardioides taihuensis</name>
    <dbReference type="NCBI Taxonomy" id="1835606"/>
    <lineage>
        <taxon>Bacteria</taxon>
        <taxon>Bacillati</taxon>
        <taxon>Actinomycetota</taxon>
        <taxon>Actinomycetes</taxon>
        <taxon>Propionibacteriales</taxon>
        <taxon>Nocardioidaceae</taxon>
        <taxon>Nocardioides</taxon>
    </lineage>
</organism>
<dbReference type="Pfam" id="PF08666">
    <property type="entry name" value="SAF"/>
    <property type="match status" value="1"/>
</dbReference>
<sequence>MPARDDLARARSRLRRAVLRRRRLIAAGLLAVAVVAGLHVVAAPPPPTVAVLAAGRDLPAGTLLDDDDLAHVALPPDGVPDGATTTLGDAVGRTLAAPVRRGEPLTDVRLVGTPLATADPGLTALPVRMPDAGAVRLLAVGDRIDLLATDPQSGTTDTVAARATVLALPAPAGTTGAEPPGALVVVGVEPVEVAAVSGAAARLFLGYAYAR</sequence>
<reference evidence="3" key="1">
    <citation type="journal article" date="2019" name="Int. J. Syst. Evol. Microbiol.">
        <title>The Global Catalogue of Microorganisms (GCM) 10K type strain sequencing project: providing services to taxonomists for standard genome sequencing and annotation.</title>
        <authorList>
            <consortium name="The Broad Institute Genomics Platform"/>
            <consortium name="The Broad Institute Genome Sequencing Center for Infectious Disease"/>
            <person name="Wu L."/>
            <person name="Ma J."/>
        </authorList>
    </citation>
    <scope>NUCLEOTIDE SEQUENCE [LARGE SCALE GENOMIC DNA]</scope>
    <source>
        <strain evidence="3">DFY41</strain>
    </source>
</reference>
<dbReference type="SMART" id="SM00858">
    <property type="entry name" value="SAF"/>
    <property type="match status" value="1"/>
</dbReference>
<evidence type="ECO:0000313" key="3">
    <source>
        <dbReference type="Proteomes" id="UP001596087"/>
    </source>
</evidence>
<dbReference type="RefSeq" id="WP_378589491.1">
    <property type="nucleotide sequence ID" value="NZ_JBHSKD010000008.1"/>
</dbReference>